<evidence type="ECO:0000313" key="6">
    <source>
        <dbReference type="Proteomes" id="UP000011761"/>
    </source>
</evidence>
<dbReference type="Gene3D" id="3.30.590.10">
    <property type="entry name" value="Glutamine synthetase/guanido kinase, catalytic domain"/>
    <property type="match status" value="1"/>
</dbReference>
<dbReference type="SUPFAM" id="SSF55931">
    <property type="entry name" value="Glutamine synthetase/guanido kinase"/>
    <property type="match status" value="1"/>
</dbReference>
<dbReference type="Pfam" id="PF00120">
    <property type="entry name" value="Gln-synt_C"/>
    <property type="match status" value="1"/>
</dbReference>
<evidence type="ECO:0000259" key="4">
    <source>
        <dbReference type="PROSITE" id="PS51987"/>
    </source>
</evidence>
<dbReference type="Gene3D" id="3.20.20.140">
    <property type="entry name" value="Metal-dependent hydrolases"/>
    <property type="match status" value="1"/>
</dbReference>
<dbReference type="SUPFAM" id="SSF51556">
    <property type="entry name" value="Metallo-dependent hydrolases"/>
    <property type="match status" value="1"/>
</dbReference>
<dbReference type="InterPro" id="IPR032466">
    <property type="entry name" value="Metal_Hydrolase"/>
</dbReference>
<gene>
    <name evidence="5" type="ORF">BAUCODRAFT_63908</name>
</gene>
<dbReference type="InterPro" id="IPR014746">
    <property type="entry name" value="Gln_synth/guanido_kin_cat_dom"/>
</dbReference>
<dbReference type="OrthoDB" id="3364440at2759"/>
<dbReference type="KEGG" id="bcom:BAUCODRAFT_63908"/>
<dbReference type="HOGENOM" id="CLU_017290_6_3_1"/>
<dbReference type="EMBL" id="KB445551">
    <property type="protein sequence ID" value="EMD00203.1"/>
    <property type="molecule type" value="Genomic_DNA"/>
</dbReference>
<dbReference type="PANTHER" id="PTHR43383">
    <property type="entry name" value="NODULIN 6"/>
    <property type="match status" value="1"/>
</dbReference>
<name>M2LZR5_BAUPA</name>
<dbReference type="InterPro" id="IPR006680">
    <property type="entry name" value="Amidohydro-rel"/>
</dbReference>
<feature type="domain" description="GS catalytic" evidence="4">
    <location>
        <begin position="599"/>
        <end position="938"/>
    </location>
</feature>
<dbReference type="PROSITE" id="PS51987">
    <property type="entry name" value="GS_CATALYTIC"/>
    <property type="match status" value="1"/>
</dbReference>
<protein>
    <recommendedName>
        <fullName evidence="4">GS catalytic domain-containing protein</fullName>
    </recommendedName>
</protein>
<comment type="similarity">
    <text evidence="1 2">Belongs to the glutamine synthetase family.</text>
</comment>
<evidence type="ECO:0000256" key="1">
    <source>
        <dbReference type="PROSITE-ProRule" id="PRU01331"/>
    </source>
</evidence>
<dbReference type="GeneID" id="19116115"/>
<sequence length="938" mass="102988">MAKIASASLAELKRVIRTQSVVDNHGHNILRPEKLKSANFLTITTEAEGDALEDARRSLPHLRAARQLRKLYGLPSTADWATILGKRVELLERDAHGLMEKCFGGTHTILVDDGLDSGANVESYEWHSQYTLSPCKRIVRIESIAATILSSMDQQGNLPVGVATADDEACSLAWVTFITQFEQAIVACIGDSEVVGFKSVVCYRTGLDVQVGDAVEVLEAGLRSFTRHYLPDCAARSFRVEAKGMNDALVVSVCRLLEADCQQLGATKPLQFHTGLGDNDIDLLGSNPAFLQPLIKHFSTVPMVLLHSSYPYTREAGYLATVYKNVYVDIGEVFPMVSRDGQEQIVRQALEITPASKILWSTDGHYFPETYWLANVQGREVIEKVLCQYVEQDDLTAEQAIHAARNILFENSNALYRLGLSIDASDSAPSTRTASTMPAPPDRVSNELPRAESTGLQVSIAPSSLATSAMSNNPEKTLLSNVIQSTVLLADDSDVQFIVVQWLDLLNQLRARWLPVGAFKSLIASDGSIGISTGNLGTLQNDHMTPVCDPVGQILVAPVLASMRLMYASAADQVPKQGRIASVMACFLDEDRQPHSLCPRSLLLNMTNKLRVNHQVDLLVGFEIEVTFCHRRVSSENNVETFEPFDTNHAWGTVSDEQITKSFPVLLKMVTALQQVGIEVQQLHSESGVGQYEFVLNPMPPVQAVDVLIQARQLIQHAAASQGLRATFHPMPFPGVGSASHANISLNSSVLSPADLEQLQMSFMASVLAHLPALCAFSMPQAESYDRVVDDSWTGGTWIAWGTQNREVPLRRVGADKAGKGSRWELRCVDGVANMYLALGCILGAGLAGIENQTRMNLQDCRRNPTKLSDDEKRALGITQRIPNTLTQALQALEDDEALAAKLSSSLVQHYLAVKRTEQDTLKQMSDAERRVWLMNRY</sequence>
<dbReference type="PANTHER" id="PTHR43383:SF2">
    <property type="entry name" value="AMIDOHYDROLASE 2 FAMILY PROTEIN"/>
    <property type="match status" value="1"/>
</dbReference>
<organism evidence="5 6">
    <name type="scientific">Baudoinia panamericana (strain UAMH 10762)</name>
    <name type="common">Angels' share fungus</name>
    <name type="synonym">Baudoinia compniacensis (strain UAMH 10762)</name>
    <dbReference type="NCBI Taxonomy" id="717646"/>
    <lineage>
        <taxon>Eukaryota</taxon>
        <taxon>Fungi</taxon>
        <taxon>Dikarya</taxon>
        <taxon>Ascomycota</taxon>
        <taxon>Pezizomycotina</taxon>
        <taxon>Dothideomycetes</taxon>
        <taxon>Dothideomycetidae</taxon>
        <taxon>Mycosphaerellales</taxon>
        <taxon>Teratosphaeriaceae</taxon>
        <taxon>Baudoinia</taxon>
    </lineage>
</organism>
<evidence type="ECO:0000256" key="2">
    <source>
        <dbReference type="RuleBase" id="RU000384"/>
    </source>
</evidence>
<keyword evidence="6" id="KW-1185">Reference proteome</keyword>
<dbReference type="Pfam" id="PF04909">
    <property type="entry name" value="Amidohydro_2"/>
    <property type="match status" value="1"/>
</dbReference>
<dbReference type="Proteomes" id="UP000011761">
    <property type="component" value="Unassembled WGS sequence"/>
</dbReference>
<dbReference type="GO" id="GO:0016787">
    <property type="term" value="F:hydrolase activity"/>
    <property type="evidence" value="ECO:0007669"/>
    <property type="project" value="InterPro"/>
</dbReference>
<dbReference type="RefSeq" id="XP_007672703.1">
    <property type="nucleotide sequence ID" value="XM_007674513.1"/>
</dbReference>
<proteinExistence type="inferred from homology"/>
<evidence type="ECO:0000313" key="5">
    <source>
        <dbReference type="EMBL" id="EMD00203.1"/>
    </source>
</evidence>
<evidence type="ECO:0000256" key="3">
    <source>
        <dbReference type="SAM" id="MobiDB-lite"/>
    </source>
</evidence>
<dbReference type="SMART" id="SM01230">
    <property type="entry name" value="Gln-synt_C"/>
    <property type="match status" value="1"/>
</dbReference>
<dbReference type="AlphaFoldDB" id="M2LZR5"/>
<reference evidence="5 6" key="1">
    <citation type="journal article" date="2012" name="PLoS Pathog.">
        <title>Diverse lifestyles and strategies of plant pathogenesis encoded in the genomes of eighteen Dothideomycetes fungi.</title>
        <authorList>
            <person name="Ohm R.A."/>
            <person name="Feau N."/>
            <person name="Henrissat B."/>
            <person name="Schoch C.L."/>
            <person name="Horwitz B.A."/>
            <person name="Barry K.W."/>
            <person name="Condon B.J."/>
            <person name="Copeland A.C."/>
            <person name="Dhillon B."/>
            <person name="Glaser F."/>
            <person name="Hesse C.N."/>
            <person name="Kosti I."/>
            <person name="LaButti K."/>
            <person name="Lindquist E.A."/>
            <person name="Lucas S."/>
            <person name="Salamov A.A."/>
            <person name="Bradshaw R.E."/>
            <person name="Ciuffetti L."/>
            <person name="Hamelin R.C."/>
            <person name="Kema G.H.J."/>
            <person name="Lawrence C."/>
            <person name="Scott J.A."/>
            <person name="Spatafora J.W."/>
            <person name="Turgeon B.G."/>
            <person name="de Wit P.J.G.M."/>
            <person name="Zhong S."/>
            <person name="Goodwin S.B."/>
            <person name="Grigoriev I.V."/>
        </authorList>
    </citation>
    <scope>NUCLEOTIDE SEQUENCE [LARGE SCALE GENOMIC DNA]</scope>
    <source>
        <strain evidence="5 6">UAMH 10762</strain>
    </source>
</reference>
<dbReference type="OMA" id="LEGCPRT"/>
<dbReference type="InterPro" id="IPR008146">
    <property type="entry name" value="Gln_synth_cat_dom"/>
</dbReference>
<accession>M2LZR5</accession>
<dbReference type="GO" id="GO:0004356">
    <property type="term" value="F:glutamine synthetase activity"/>
    <property type="evidence" value="ECO:0007669"/>
    <property type="project" value="InterPro"/>
</dbReference>
<feature type="compositionally biased region" description="Polar residues" evidence="3">
    <location>
        <begin position="427"/>
        <end position="436"/>
    </location>
</feature>
<dbReference type="eggNOG" id="KOG0683">
    <property type="taxonomic scope" value="Eukaryota"/>
</dbReference>
<feature type="region of interest" description="Disordered" evidence="3">
    <location>
        <begin position="426"/>
        <end position="451"/>
    </location>
</feature>
<dbReference type="STRING" id="717646.M2LZR5"/>